<dbReference type="AlphaFoldDB" id="A0A8J4XS30"/>
<dbReference type="PANTHER" id="PTHR38681">
    <property type="entry name" value="RETROVIRUS-RELATED POL POLYPROTEIN FROM TRANSPOSON 412-LIKE PROTEIN-RELATED"/>
    <property type="match status" value="1"/>
</dbReference>
<sequence>MQNLQPVQPRTSPSKTFVSQDLDSCTHVFVRVDAVKKPLQQPYQGPFEVIWRTRKNFTINRNGTLDVIAIDRVKPAYLLNSTATTPDARPRNTSSVVPGRSKKTIYFLLPRN</sequence>
<name>A0A8J4XS30_CHIOP</name>
<comment type="caution">
    <text evidence="1">The sequence shown here is derived from an EMBL/GenBank/DDBJ whole genome shotgun (WGS) entry which is preliminary data.</text>
</comment>
<dbReference type="PANTHER" id="PTHR38681:SF1">
    <property type="entry name" value="RETROVIRUS-RELATED POL POLYPROTEIN FROM TRANSPOSON 412-LIKE PROTEIN"/>
    <property type="match status" value="1"/>
</dbReference>
<accession>A0A8J4XS30</accession>
<reference evidence="1" key="1">
    <citation type="submission" date="2020-07" db="EMBL/GenBank/DDBJ databases">
        <title>The High-quality genome of the commercially important snow crab, Chionoecetes opilio.</title>
        <authorList>
            <person name="Jeong J.-H."/>
            <person name="Ryu S."/>
        </authorList>
    </citation>
    <scope>NUCLEOTIDE SEQUENCE</scope>
    <source>
        <strain evidence="1">MADBK_172401_WGS</strain>
        <tissue evidence="1">Digestive gland</tissue>
    </source>
</reference>
<proteinExistence type="predicted"/>
<evidence type="ECO:0000313" key="2">
    <source>
        <dbReference type="Proteomes" id="UP000770661"/>
    </source>
</evidence>
<protein>
    <submittedName>
        <fullName evidence="1">Uncharacterized protein</fullName>
    </submittedName>
</protein>
<evidence type="ECO:0000313" key="1">
    <source>
        <dbReference type="EMBL" id="KAG0713483.1"/>
    </source>
</evidence>
<dbReference type="OrthoDB" id="6378368at2759"/>
<gene>
    <name evidence="1" type="ORF">GWK47_016155</name>
</gene>
<dbReference type="EMBL" id="JACEEZ010021446">
    <property type="protein sequence ID" value="KAG0713483.1"/>
    <property type="molecule type" value="Genomic_DNA"/>
</dbReference>
<keyword evidence="2" id="KW-1185">Reference proteome</keyword>
<dbReference type="Proteomes" id="UP000770661">
    <property type="component" value="Unassembled WGS sequence"/>
</dbReference>
<organism evidence="1 2">
    <name type="scientific">Chionoecetes opilio</name>
    <name type="common">Atlantic snow crab</name>
    <name type="synonym">Cancer opilio</name>
    <dbReference type="NCBI Taxonomy" id="41210"/>
    <lineage>
        <taxon>Eukaryota</taxon>
        <taxon>Metazoa</taxon>
        <taxon>Ecdysozoa</taxon>
        <taxon>Arthropoda</taxon>
        <taxon>Crustacea</taxon>
        <taxon>Multicrustacea</taxon>
        <taxon>Malacostraca</taxon>
        <taxon>Eumalacostraca</taxon>
        <taxon>Eucarida</taxon>
        <taxon>Decapoda</taxon>
        <taxon>Pleocyemata</taxon>
        <taxon>Brachyura</taxon>
        <taxon>Eubrachyura</taxon>
        <taxon>Majoidea</taxon>
        <taxon>Majidae</taxon>
        <taxon>Chionoecetes</taxon>
    </lineage>
</organism>